<accession>A0A0H3H681</accession>
<reference evidence="1 2" key="1">
    <citation type="journal article" date="2012" name="J. Bacteriol.">
        <title>Complete genome sequence of Klebsiella oxytoca KCTC 1686, used in production of 2,3-butanediol.</title>
        <authorList>
            <person name="Shin S.H."/>
            <person name="Kim S."/>
            <person name="Kim J.Y."/>
            <person name="Lee S."/>
            <person name="Um Y."/>
            <person name="Oh M.K."/>
            <person name="Kim Y.R."/>
            <person name="Lee J."/>
            <person name="Yang K.S."/>
        </authorList>
    </citation>
    <scope>NUCLEOTIDE SEQUENCE [LARGE SCALE GENOMIC DNA]</scope>
    <source>
        <strain evidence="2">ATCC 8724 / DSM 4798 / JCM 20051 / NBRC 3318 / NRRL B-199 / KCTC 1686</strain>
    </source>
</reference>
<dbReference type="PATRIC" id="fig|1006551.4.peg.3112"/>
<proteinExistence type="predicted"/>
<name>A0A0H3H681_KLEM8</name>
<evidence type="ECO:0000313" key="2">
    <source>
        <dbReference type="Proteomes" id="UP000007843"/>
    </source>
</evidence>
<organism evidence="1 2">
    <name type="scientific">Klebsiella michiganensis (strain ATCC 8724 / DSM 4798 / JCM 20051 / NBRC 3318 / NRRL B-199 / KCTC 1686 / BUCSAV 143 / CCM 1901)</name>
    <dbReference type="NCBI Taxonomy" id="1006551"/>
    <lineage>
        <taxon>Bacteria</taxon>
        <taxon>Pseudomonadati</taxon>
        <taxon>Pseudomonadota</taxon>
        <taxon>Gammaproteobacteria</taxon>
        <taxon>Enterobacterales</taxon>
        <taxon>Enterobacteriaceae</taxon>
        <taxon>Klebsiella/Raoultella group</taxon>
        <taxon>Klebsiella</taxon>
    </lineage>
</organism>
<dbReference type="InterPro" id="IPR010633">
    <property type="entry name" value="Phage_lambda_GpZ"/>
</dbReference>
<sequence length="183" mass="20458">MTIKGLEELRQNLSNISKNAIPRATSQSINRVAGRAISRSSTRVAKETKVKRKLVMQRAKLKRASPKKPMATIRVNRGNLPAIKLGHVRVQLSRRKRDSGNSGSVLKIGNFSFPGAFVQQLNNGRWHVLRRTSKSRYPVEVVKVPLATPLTAAFKEELPKLMASDMPKEIMAALKNQIRLVTK</sequence>
<gene>
    <name evidence="1" type="ordered locus">KOX_15510</name>
</gene>
<dbReference type="RefSeq" id="WP_014228574.1">
    <property type="nucleotide sequence ID" value="NC_016612.1"/>
</dbReference>
<dbReference type="EMBL" id="CP003218">
    <property type="protein sequence ID" value="AEX04826.1"/>
    <property type="molecule type" value="Genomic_DNA"/>
</dbReference>
<dbReference type="Pfam" id="PF06763">
    <property type="entry name" value="Minor_tail_Z"/>
    <property type="match status" value="1"/>
</dbReference>
<dbReference type="HOGENOM" id="CLU_124188_0_0_6"/>
<protein>
    <submittedName>
        <fullName evidence="1">Prophage minor tail Z family protein</fullName>
    </submittedName>
</protein>
<dbReference type="KEGG" id="kox:KOX_15510"/>
<dbReference type="AlphaFoldDB" id="A0A0H3H681"/>
<evidence type="ECO:0000313" key="1">
    <source>
        <dbReference type="EMBL" id="AEX04826.1"/>
    </source>
</evidence>
<dbReference type="PIRSF" id="PIRSF004395">
    <property type="entry name" value="Tail_Z"/>
    <property type="match status" value="1"/>
</dbReference>
<dbReference type="Proteomes" id="UP000007843">
    <property type="component" value="Chromosome"/>
</dbReference>